<evidence type="ECO:0000256" key="1">
    <source>
        <dbReference type="ARBA" id="ARBA00008889"/>
    </source>
</evidence>
<sequence>MAERLRVCPRCTRILRQPVPARLTRQYASAAAAAITPAPSIEQMTGSPPRIARHDPVQPPSVKRPADRRTQLLRQYASLLQSNPLIVLYQHSNLKSPEWVGVRRELTIALRKVDAERKSKGLNTSDIADNIRIQVINTGVFYMALRIVEYFDRKTQGLDDANSHFTSRAASDAAKSHNGQHSLEPLLNGSVALLTMPAVSPDHLKAALSILSPKGPSFAAPRKRVAPGLYEPRVQAGLRKLMLLGARVEGQTFDFEGTRWVGSIEGGIDGLRGQIVAMLQNFGANVTNTLQSTSSNLWLTMESHRSVLEEEQKLKEESSTTESP</sequence>
<dbReference type="OrthoDB" id="360689at2759"/>
<dbReference type="PANTHER" id="PTHR11560">
    <property type="entry name" value="39S RIBOSOMAL PROTEIN L10, MITOCHONDRIAL"/>
    <property type="match status" value="1"/>
</dbReference>
<dbReference type="AlphaFoldDB" id="A0A8H3FCP6"/>
<protein>
    <submittedName>
        <fullName evidence="3">Uncharacterized protein</fullName>
    </submittedName>
</protein>
<dbReference type="EMBL" id="CAJPDQ010000015">
    <property type="protein sequence ID" value="CAF9920237.1"/>
    <property type="molecule type" value="Genomic_DNA"/>
</dbReference>
<dbReference type="Proteomes" id="UP000664169">
    <property type="component" value="Unassembled WGS sequence"/>
</dbReference>
<comment type="similarity">
    <text evidence="1">Belongs to the universal ribosomal protein uL10 family.</text>
</comment>
<gene>
    <name evidence="3" type="ORF">GOMPHAMPRED_002020</name>
</gene>
<reference evidence="3" key="1">
    <citation type="submission" date="2021-03" db="EMBL/GenBank/DDBJ databases">
        <authorList>
            <person name="Tagirdzhanova G."/>
        </authorList>
    </citation>
    <scope>NUCLEOTIDE SEQUENCE</scope>
</reference>
<accession>A0A8H3FCP6</accession>
<keyword evidence="4" id="KW-1185">Reference proteome</keyword>
<evidence type="ECO:0000313" key="3">
    <source>
        <dbReference type="EMBL" id="CAF9920237.1"/>
    </source>
</evidence>
<organism evidence="3 4">
    <name type="scientific">Gomphillus americanus</name>
    <dbReference type="NCBI Taxonomy" id="1940652"/>
    <lineage>
        <taxon>Eukaryota</taxon>
        <taxon>Fungi</taxon>
        <taxon>Dikarya</taxon>
        <taxon>Ascomycota</taxon>
        <taxon>Pezizomycotina</taxon>
        <taxon>Lecanoromycetes</taxon>
        <taxon>OSLEUM clade</taxon>
        <taxon>Ostropomycetidae</taxon>
        <taxon>Ostropales</taxon>
        <taxon>Graphidaceae</taxon>
        <taxon>Gomphilloideae</taxon>
        <taxon>Gomphillus</taxon>
    </lineage>
</organism>
<evidence type="ECO:0000256" key="2">
    <source>
        <dbReference type="SAM" id="MobiDB-lite"/>
    </source>
</evidence>
<proteinExistence type="inferred from homology"/>
<name>A0A8H3FCP6_9LECA</name>
<dbReference type="InterPro" id="IPR043141">
    <property type="entry name" value="Ribosomal_uL10-like_sf"/>
</dbReference>
<dbReference type="Gene3D" id="3.30.70.1730">
    <property type="match status" value="1"/>
</dbReference>
<dbReference type="SUPFAM" id="SSF160369">
    <property type="entry name" value="Ribosomal protein L10-like"/>
    <property type="match status" value="1"/>
</dbReference>
<comment type="caution">
    <text evidence="3">The sequence shown here is derived from an EMBL/GenBank/DDBJ whole genome shotgun (WGS) entry which is preliminary data.</text>
</comment>
<dbReference type="InterPro" id="IPR047865">
    <property type="entry name" value="Ribosomal_uL10_bac_type"/>
</dbReference>
<feature type="region of interest" description="Disordered" evidence="2">
    <location>
        <begin position="38"/>
        <end position="66"/>
    </location>
</feature>
<evidence type="ECO:0000313" key="4">
    <source>
        <dbReference type="Proteomes" id="UP000664169"/>
    </source>
</evidence>